<comment type="subcellular location">
    <subcellularLocation>
        <location evidence="1">Cytoplasmic vesicle</location>
        <location evidence="1">Secretory vesicle</location>
        <location evidence="1">Acrosome</location>
    </subcellularLocation>
</comment>
<dbReference type="OrthoDB" id="270720at2759"/>
<gene>
    <name evidence="6" type="ORF">NEZAVI_LOCUS7243</name>
</gene>
<dbReference type="Pfam" id="PF02493">
    <property type="entry name" value="MORN"/>
    <property type="match status" value="6"/>
</dbReference>
<evidence type="ECO:0000313" key="6">
    <source>
        <dbReference type="EMBL" id="CAH1397417.1"/>
    </source>
</evidence>
<dbReference type="EMBL" id="OV725079">
    <property type="protein sequence ID" value="CAH1397417.1"/>
    <property type="molecule type" value="Genomic_DNA"/>
</dbReference>
<dbReference type="InterPro" id="IPR052472">
    <property type="entry name" value="MORN3"/>
</dbReference>
<dbReference type="InterPro" id="IPR003409">
    <property type="entry name" value="MORN"/>
</dbReference>
<evidence type="ECO:0000256" key="4">
    <source>
        <dbReference type="ARBA" id="ARBA00039854"/>
    </source>
</evidence>
<dbReference type="SMART" id="SM00698">
    <property type="entry name" value="MORN"/>
    <property type="match status" value="6"/>
</dbReference>
<sequence>MPPENVRYHSSRRALDYIKNTLPKCYDPPPKRTEAIGASTNKSGFRRFYLSKKKGLHRGWWKNNMRDGLGKLIDKNKVEIYEGEFRNDVPNGYGVKSIIRPNGIIDLRYEGEFANGAPNGKGNLHTDTYHYIGQINKGKASGVGIAWYIDGSIYFGTWFGGKRMGQGMIVNKNRNRYEGNWYADKKHGFGQYCFFDKGQALEGIWVDDICIRGTMRNIKYRQAATDPIKYSIPALMLKDWPTSYYQWEKEALARVGRYVREDIGVTFDQNEEREKCSISQDSYLEDRDDIEGQIDLLNLSQYSKYPAAITEIQPCVILKK</sequence>
<evidence type="ECO:0000256" key="3">
    <source>
        <dbReference type="ARBA" id="ARBA00023329"/>
    </source>
</evidence>
<dbReference type="Proteomes" id="UP001152798">
    <property type="component" value="Chromosome 3"/>
</dbReference>
<dbReference type="PANTHER" id="PTHR46511:SF1">
    <property type="entry name" value="MORN REPEAT-CONTAINING PROTEIN 3"/>
    <property type="match status" value="1"/>
</dbReference>
<evidence type="ECO:0000313" key="7">
    <source>
        <dbReference type="Proteomes" id="UP001152798"/>
    </source>
</evidence>
<keyword evidence="7" id="KW-1185">Reference proteome</keyword>
<organism evidence="6 7">
    <name type="scientific">Nezara viridula</name>
    <name type="common">Southern green stink bug</name>
    <name type="synonym">Cimex viridulus</name>
    <dbReference type="NCBI Taxonomy" id="85310"/>
    <lineage>
        <taxon>Eukaryota</taxon>
        <taxon>Metazoa</taxon>
        <taxon>Ecdysozoa</taxon>
        <taxon>Arthropoda</taxon>
        <taxon>Hexapoda</taxon>
        <taxon>Insecta</taxon>
        <taxon>Pterygota</taxon>
        <taxon>Neoptera</taxon>
        <taxon>Paraneoptera</taxon>
        <taxon>Hemiptera</taxon>
        <taxon>Heteroptera</taxon>
        <taxon>Panheteroptera</taxon>
        <taxon>Pentatomomorpha</taxon>
        <taxon>Pentatomoidea</taxon>
        <taxon>Pentatomidae</taxon>
        <taxon>Pentatominae</taxon>
        <taxon>Nezara</taxon>
    </lineage>
</organism>
<accession>A0A9P0H8K7</accession>
<evidence type="ECO:0000256" key="1">
    <source>
        <dbReference type="ARBA" id="ARBA00004218"/>
    </source>
</evidence>
<protein>
    <recommendedName>
        <fullName evidence="4">MORN repeat-containing protein 3</fullName>
    </recommendedName>
</protein>
<evidence type="ECO:0000256" key="2">
    <source>
        <dbReference type="ARBA" id="ARBA00022737"/>
    </source>
</evidence>
<keyword evidence="2" id="KW-0677">Repeat</keyword>
<reference evidence="6" key="1">
    <citation type="submission" date="2022-01" db="EMBL/GenBank/DDBJ databases">
        <authorList>
            <person name="King R."/>
        </authorList>
    </citation>
    <scope>NUCLEOTIDE SEQUENCE</scope>
</reference>
<name>A0A9P0H8K7_NEZVI</name>
<dbReference type="GO" id="GO:0001669">
    <property type="term" value="C:acrosomal vesicle"/>
    <property type="evidence" value="ECO:0007669"/>
    <property type="project" value="UniProtKB-SubCell"/>
</dbReference>
<keyword evidence="3" id="KW-0968">Cytoplasmic vesicle</keyword>
<dbReference type="SUPFAM" id="SSF82185">
    <property type="entry name" value="Histone H3 K4-specific methyltransferase SET7/9 N-terminal domain"/>
    <property type="match status" value="2"/>
</dbReference>
<dbReference type="Gene3D" id="2.20.110.10">
    <property type="entry name" value="Histone H3 K4-specific methyltransferase SET7/9 N-terminal domain"/>
    <property type="match status" value="2"/>
</dbReference>
<proteinExistence type="predicted"/>
<dbReference type="AlphaFoldDB" id="A0A9P0H8K7"/>
<comment type="function">
    <text evidence="5">Assembles a suppression complex (suppresome) by tethering SIRT1 and MDM2 to regulate composite modifications of p53/TP53. Confers both deacetylation-mediated functional inactivation, by SIRT1, and ubiquitination-dependent degradation, by MDM2, of p53/TP53, promoting a proliferative and cell survival behaviors. May play a role in the regulation of spermatogenesis.</text>
</comment>
<evidence type="ECO:0000256" key="5">
    <source>
        <dbReference type="ARBA" id="ARBA00045851"/>
    </source>
</evidence>
<dbReference type="PANTHER" id="PTHR46511">
    <property type="entry name" value="MORN REPEAT-CONTAINING PROTEIN 3"/>
    <property type="match status" value="1"/>
</dbReference>